<dbReference type="AlphaFoldDB" id="A0A8R1TSH8"/>
<proteinExistence type="predicted"/>
<dbReference type="Proteomes" id="UP000024404">
    <property type="component" value="Unassembled WGS sequence"/>
</dbReference>
<reference evidence="1" key="2">
    <citation type="submission" date="2022-06" db="UniProtKB">
        <authorList>
            <consortium name="EnsemblMetazoa"/>
        </authorList>
    </citation>
    <scope>IDENTIFICATION</scope>
</reference>
<keyword evidence="2" id="KW-1185">Reference proteome</keyword>
<dbReference type="EMBL" id="CMVM020000114">
    <property type="status" value="NOT_ANNOTATED_CDS"/>
    <property type="molecule type" value="Genomic_DNA"/>
</dbReference>
<reference evidence="2" key="1">
    <citation type="submission" date="2013-10" db="EMBL/GenBank/DDBJ databases">
        <title>Genome sequencing of Onchocerca volvulus.</title>
        <authorList>
            <person name="Cotton J."/>
            <person name="Tsai J."/>
            <person name="Stanley E."/>
            <person name="Tracey A."/>
            <person name="Holroyd N."/>
            <person name="Lustigman S."/>
            <person name="Berriman M."/>
        </authorList>
    </citation>
    <scope>NUCLEOTIDE SEQUENCE</scope>
</reference>
<dbReference type="EnsemblMetazoa" id="OVOC3445.1">
    <property type="protein sequence ID" value="OVOC3445.1"/>
    <property type="gene ID" value="WBGene00240254"/>
</dbReference>
<protein>
    <submittedName>
        <fullName evidence="1">Uncharacterized protein</fullName>
    </submittedName>
</protein>
<name>A0A8R1TSH8_ONCVO</name>
<evidence type="ECO:0000313" key="1">
    <source>
        <dbReference type="EnsemblMetazoa" id="OVOC3445.1"/>
    </source>
</evidence>
<organism evidence="1 2">
    <name type="scientific">Onchocerca volvulus</name>
    <dbReference type="NCBI Taxonomy" id="6282"/>
    <lineage>
        <taxon>Eukaryota</taxon>
        <taxon>Metazoa</taxon>
        <taxon>Ecdysozoa</taxon>
        <taxon>Nematoda</taxon>
        <taxon>Chromadorea</taxon>
        <taxon>Rhabditida</taxon>
        <taxon>Spirurina</taxon>
        <taxon>Spiruromorpha</taxon>
        <taxon>Filarioidea</taxon>
        <taxon>Onchocercidae</taxon>
        <taxon>Onchocerca</taxon>
    </lineage>
</organism>
<accession>A0A8R1TSH8</accession>
<evidence type="ECO:0000313" key="2">
    <source>
        <dbReference type="Proteomes" id="UP000024404"/>
    </source>
</evidence>
<sequence>MEKEKKRNPGKQTGKLAHHPNFIKILPTKAWPSNDTLRIPDSTFRLFSHLEPKHGRSNGFVGDINGGFSGGVADGFVGNVAGNFTGVA</sequence>